<organism evidence="2 3">
    <name type="scientific">Helicobacter pylori R036d</name>
    <dbReference type="NCBI Taxonomy" id="1145113"/>
    <lineage>
        <taxon>Bacteria</taxon>
        <taxon>Pseudomonadati</taxon>
        <taxon>Campylobacterota</taxon>
        <taxon>Epsilonproteobacteria</taxon>
        <taxon>Campylobacterales</taxon>
        <taxon>Helicobacteraceae</taxon>
        <taxon>Helicobacter</taxon>
    </lineage>
</organism>
<evidence type="ECO:0000256" key="1">
    <source>
        <dbReference type="SAM" id="Phobius"/>
    </source>
</evidence>
<comment type="caution">
    <text evidence="2">The sequence shown here is derived from an EMBL/GenBank/DDBJ whole genome shotgun (WGS) entry which is preliminary data.</text>
</comment>
<name>K2JKW5_HELPX</name>
<feature type="transmembrane region" description="Helical" evidence="1">
    <location>
        <begin position="12"/>
        <end position="31"/>
    </location>
</feature>
<proteinExistence type="predicted"/>
<dbReference type="EMBL" id="AMOT01000008">
    <property type="protein sequence ID" value="EKE84101.1"/>
    <property type="molecule type" value="Genomic_DNA"/>
</dbReference>
<evidence type="ECO:0000313" key="2">
    <source>
        <dbReference type="EMBL" id="EKE84101.1"/>
    </source>
</evidence>
<accession>K2JKW5</accession>
<reference evidence="2 3" key="1">
    <citation type="submission" date="2012-08" db="EMBL/GenBank/DDBJ databases">
        <title>Comparative Sequence Analysis of H. pylori isolates.</title>
        <authorList>
            <person name="Blanchard T.G."/>
            <person name="Czinn S.J."/>
            <person name="McCracken C.M."/>
            <person name="Abolude K.A."/>
            <person name="Shefchek K.S."/>
            <person name="Maroo A.M."/>
            <person name="Santana-Cruz I.S."/>
            <person name="Tallon L.J."/>
            <person name="Ficke F.W.F."/>
        </authorList>
    </citation>
    <scope>NUCLEOTIDE SEQUENCE [LARGE SCALE GENOMIC DNA]</scope>
    <source>
        <strain evidence="2 3">R036d</strain>
    </source>
</reference>
<dbReference type="AlphaFoldDB" id="K2JKW5"/>
<keyword evidence="1" id="KW-0472">Membrane</keyword>
<keyword evidence="1" id="KW-1133">Transmembrane helix</keyword>
<protein>
    <submittedName>
        <fullName evidence="2">Uncharacterized protein</fullName>
    </submittedName>
</protein>
<gene>
    <name evidence="2" type="ORF">OUI_1615</name>
</gene>
<dbReference type="Proteomes" id="UP000006759">
    <property type="component" value="Unassembled WGS sequence"/>
</dbReference>
<sequence length="48" mass="5509">MQSMQSVIDCESTQVVKIVVNSFLLIVILFARSCRLLKKILVFVNFSF</sequence>
<keyword evidence="1" id="KW-0812">Transmembrane</keyword>
<dbReference type="PATRIC" id="fig|1145113.3.peg.1575"/>
<evidence type="ECO:0000313" key="3">
    <source>
        <dbReference type="Proteomes" id="UP000006759"/>
    </source>
</evidence>